<dbReference type="EMBL" id="BK015893">
    <property type="protein sequence ID" value="DAD72060.1"/>
    <property type="molecule type" value="Genomic_DNA"/>
</dbReference>
<organism evidence="1">
    <name type="scientific">Siphoviridae sp. ctVFv13</name>
    <dbReference type="NCBI Taxonomy" id="2827576"/>
    <lineage>
        <taxon>Viruses</taxon>
        <taxon>Duplodnaviria</taxon>
        <taxon>Heunggongvirae</taxon>
        <taxon>Uroviricota</taxon>
        <taxon>Caudoviricetes</taxon>
    </lineage>
</organism>
<reference evidence="1" key="1">
    <citation type="journal article" date="2021" name="Proc. Natl. Acad. Sci. U.S.A.">
        <title>A Catalog of Tens of Thousands of Viruses from Human Metagenomes Reveals Hidden Associations with Chronic Diseases.</title>
        <authorList>
            <person name="Tisza M.J."/>
            <person name="Buck C.B."/>
        </authorList>
    </citation>
    <scope>NUCLEOTIDE SEQUENCE</scope>
    <source>
        <strain evidence="1">CtVFv13</strain>
    </source>
</reference>
<accession>A0A8S5LPU9</accession>
<evidence type="ECO:0000313" key="1">
    <source>
        <dbReference type="EMBL" id="DAD72060.1"/>
    </source>
</evidence>
<proteinExistence type="predicted"/>
<name>A0A8S5LPU9_9CAUD</name>
<sequence length="63" mass="7497">MSKRKYKPGSYIISLDDLMKQEFVYCAGKLVHKGWFGSWQLRYANSELARLRIREAKKIEDNE</sequence>
<protein>
    <submittedName>
        <fullName evidence="1">Uncharacterized protein</fullName>
    </submittedName>
</protein>